<dbReference type="Pfam" id="PF03886">
    <property type="entry name" value="ABC_trans_aux"/>
    <property type="match status" value="1"/>
</dbReference>
<dbReference type="RefSeq" id="WP_008499932.1">
    <property type="nucleotide sequence ID" value="NZ_ABLMAY040000001.1"/>
</dbReference>
<dbReference type="Gene3D" id="3.40.50.10610">
    <property type="entry name" value="ABC-type transport auxiliary lipoprotein component"/>
    <property type="match status" value="1"/>
</dbReference>
<keyword evidence="1" id="KW-0732">Signal</keyword>
<dbReference type="EMBL" id="FKDD01000032">
    <property type="protein sequence ID" value="SAD33347.1"/>
    <property type="molecule type" value="Genomic_DNA"/>
</dbReference>
<evidence type="ECO:0000313" key="9">
    <source>
        <dbReference type="Proteomes" id="UP000286098"/>
    </source>
</evidence>
<evidence type="ECO:0000313" key="8">
    <source>
        <dbReference type="Proteomes" id="UP000077278"/>
    </source>
</evidence>
<reference evidence="3 10" key="3">
    <citation type="journal article" date="2021" name="Clin. Infect. Dis.">
        <title>Rapid development of cefiderocol resistance in carbapenem-resistant Enterobacter cloacae during therapy is associated with heterogeneous mutations in the catecholate siderophore receptor cira.</title>
        <authorList>
            <person name="Klein S."/>
            <person name="Boutin S."/>
            <person name="Kocer K."/>
            <person name="Fiedler M.O."/>
            <person name="Storzinger D."/>
            <person name="Weigand M.A."/>
            <person name="Tan B."/>
            <person name="Richter D."/>
            <person name="Rupp C."/>
            <person name="Mieth M."/>
            <person name="Mehrabi A."/>
            <person name="Hackert T."/>
            <person name="Zimmermann S."/>
            <person name="Heeg K."/>
            <person name="Nurjadi D."/>
        </authorList>
    </citation>
    <scope>NUCLEOTIDE SEQUENCE [LARGE SCALE GENOMIC DNA]</scope>
    <source>
        <strain evidence="3 10">BK34275</strain>
    </source>
</reference>
<dbReference type="AlphaFoldDB" id="A0A0W2X835"/>
<feature type="signal peptide" evidence="1">
    <location>
        <begin position="1"/>
        <end position="20"/>
    </location>
</feature>
<dbReference type="PROSITE" id="PS51257">
    <property type="entry name" value="PROKAR_LIPOPROTEIN"/>
    <property type="match status" value="1"/>
</dbReference>
<dbReference type="SUPFAM" id="SSF159594">
    <property type="entry name" value="XCC0632-like"/>
    <property type="match status" value="1"/>
</dbReference>
<comment type="caution">
    <text evidence="3">The sequence shown here is derived from an EMBL/GenBank/DDBJ whole genome shotgun (WGS) entry which is preliminary data.</text>
</comment>
<dbReference type="InterPro" id="IPR005586">
    <property type="entry name" value="ABC_trans_aux"/>
</dbReference>
<dbReference type="EMBL" id="FKDK01000003">
    <property type="protein sequence ID" value="SAA17155.1"/>
    <property type="molecule type" value="Genomic_DNA"/>
</dbReference>
<evidence type="ECO:0000313" key="10">
    <source>
        <dbReference type="Proteomes" id="UP000813349"/>
    </source>
</evidence>
<evidence type="ECO:0000313" key="3">
    <source>
        <dbReference type="EMBL" id="MBU3765183.1"/>
    </source>
</evidence>
<gene>
    <name evidence="3" type="primary">pqiC</name>
    <name evidence="5" type="synonym">ymbA</name>
    <name evidence="4" type="ORF">B9059_019305</name>
    <name evidence="3" type="ORF">J0A64_00975</name>
    <name evidence="6" type="ORF">SAMEA2273136_04609</name>
    <name evidence="5" type="ORF">SAMEA2273443_01133</name>
</gene>
<dbReference type="InterPro" id="IPR049736">
    <property type="entry name" value="PqiC"/>
</dbReference>
<evidence type="ECO:0000313" key="6">
    <source>
        <dbReference type="EMBL" id="SAD33347.1"/>
    </source>
</evidence>
<feature type="chain" id="PRO_5044547683" evidence="1">
    <location>
        <begin position="21"/>
        <end position="188"/>
    </location>
</feature>
<protein>
    <submittedName>
        <fullName evidence="3">Membrane integrity-associated transporter subunit PqiC</fullName>
    </submittedName>
    <submittedName>
        <fullName evidence="5">Protein YmbA</fullName>
    </submittedName>
</protein>
<organism evidence="3 10">
    <name type="scientific">Enterobacter roggenkampii</name>
    <dbReference type="NCBI Taxonomy" id="1812935"/>
    <lineage>
        <taxon>Bacteria</taxon>
        <taxon>Pseudomonadati</taxon>
        <taxon>Pseudomonadota</taxon>
        <taxon>Gammaproteobacteria</taxon>
        <taxon>Enterobacterales</taxon>
        <taxon>Enterobacteriaceae</taxon>
        <taxon>Enterobacter</taxon>
        <taxon>Enterobacter cloacae complex</taxon>
    </lineage>
</organism>
<dbReference type="Proteomes" id="UP000077278">
    <property type="component" value="Unassembled WGS sequence"/>
</dbReference>
<evidence type="ECO:0000259" key="2">
    <source>
        <dbReference type="Pfam" id="PF03886"/>
    </source>
</evidence>
<name>A0A0W2X835_9ENTR</name>
<evidence type="ECO:0000313" key="4">
    <source>
        <dbReference type="EMBL" id="RNT36917.1"/>
    </source>
</evidence>
<dbReference type="EMBL" id="JAFKCP010000001">
    <property type="protein sequence ID" value="MBU3765183.1"/>
    <property type="molecule type" value="Genomic_DNA"/>
</dbReference>
<dbReference type="NCBIfam" id="NF033620">
    <property type="entry name" value="pqiC"/>
    <property type="match status" value="1"/>
</dbReference>
<sequence>MKKWLLMVGALLLTACSSGGDNKSYYQLPVATHSGGQSTASQGNRQLWVEQVAVPDYLAGNGVVYQTSDVKYVIATNNLWASPLDQQLRNTLVANLGSQLPGWVVASQPLGNDQDTLNVTVTGFHGRYDGAVVISGEWLLNHQGQLIKRPFHLELKQQKDGYDEMVKVLAQGWAQESASIAREISRLP</sequence>
<accession>A0A0W2X835</accession>
<accession>A0A154XWC1</accession>
<dbReference type="GeneID" id="93264979"/>
<dbReference type="Proteomes" id="UP000286098">
    <property type="component" value="Unassembled WGS sequence"/>
</dbReference>
<accession>V3E1P5</accession>
<dbReference type="Proteomes" id="UP000077063">
    <property type="component" value="Unassembled WGS sequence"/>
</dbReference>
<dbReference type="EMBL" id="NEYZ02000077">
    <property type="protein sequence ID" value="RNT36917.1"/>
    <property type="molecule type" value="Genomic_DNA"/>
</dbReference>
<dbReference type="KEGG" id="ecls:LI67_008850"/>
<feature type="domain" description="ABC-type transport auxiliary lipoprotein component" evidence="2">
    <location>
        <begin position="26"/>
        <end position="181"/>
    </location>
</feature>
<evidence type="ECO:0000313" key="7">
    <source>
        <dbReference type="Proteomes" id="UP000077063"/>
    </source>
</evidence>
<dbReference type="Proteomes" id="UP000813349">
    <property type="component" value="Unassembled WGS sequence"/>
</dbReference>
<evidence type="ECO:0000313" key="5">
    <source>
        <dbReference type="EMBL" id="SAA17155.1"/>
    </source>
</evidence>
<evidence type="ECO:0000256" key="1">
    <source>
        <dbReference type="SAM" id="SignalP"/>
    </source>
</evidence>
<reference evidence="4 9" key="2">
    <citation type="submission" date="2018-10" db="EMBL/GenBank/DDBJ databases">
        <authorList>
            <person name="Vanduin D."/>
            <person name="Fouts D."/>
            <person name="Wright M."/>
            <person name="Sutton G."/>
            <person name="Nguyen K."/>
            <person name="Kreiswirth B."/>
            <person name="Chen L."/>
            <person name="Rojas L."/>
            <person name="Hujer A."/>
            <person name="Hujer K."/>
            <person name="Bonomo R."/>
            <person name="Adams M."/>
        </authorList>
    </citation>
    <scope>NUCLEOTIDE SEQUENCE [LARGE SCALE GENOMIC DNA]</scope>
    <source>
        <strain evidence="4 9">CRK0054</strain>
    </source>
</reference>
<proteinExistence type="predicted"/>
<keyword evidence="7" id="KW-1185">Reference proteome</keyword>
<reference evidence="7 8" key="1">
    <citation type="submission" date="2016-03" db="EMBL/GenBank/DDBJ databases">
        <authorList>
            <consortium name="Pathogen Informatics"/>
        </authorList>
    </citation>
    <scope>NUCLEOTIDE SEQUENCE [LARGE SCALE GENOMIC DNA]</scope>
    <source>
        <strain evidence="7">e2161</strain>
        <strain evidence="5">E2161</strain>
        <strain evidence="8">e264</strain>
        <strain evidence="6">E264</strain>
    </source>
</reference>